<dbReference type="GO" id="GO:0016491">
    <property type="term" value="F:oxidoreductase activity"/>
    <property type="evidence" value="ECO:0007669"/>
    <property type="project" value="UniProtKB-UniRule"/>
</dbReference>
<evidence type="ECO:0000256" key="8">
    <source>
        <dbReference type="PIRSR" id="PIRSR000232-1"/>
    </source>
</evidence>
<evidence type="ECO:0000256" key="7">
    <source>
        <dbReference type="PIRNR" id="PIRNR000232"/>
    </source>
</evidence>
<feature type="binding site" evidence="8">
    <location>
        <position position="62"/>
    </location>
    <ligand>
        <name>FMN</name>
        <dbReference type="ChEBI" id="CHEBI:58210"/>
        <note>ligand shared between dimeric partners</note>
    </ligand>
</feature>
<sequence length="211" mass="22479">MTKRFPPAPPIGTPMLATRPSADARALLALRRSASKHHIAAPGPSPGDLDELLQIAARVPDHRRLSPWRFIVFEGDARVAFGKALAHIHDANTPDAESRDVLEAAGLLLRAPVVVAVISSPDATHKTPVWEQELSAGAVCYNLLLAANASGWAGAWLTEWIAFDADVATLLGLADTERVAGFIYLGTATLPSPERARADMTGKVTRWSAPA</sequence>
<dbReference type="InterPro" id="IPR026021">
    <property type="entry name" value="YdjA-like"/>
</dbReference>
<feature type="binding site" evidence="8">
    <location>
        <position position="58"/>
    </location>
    <ligand>
        <name>FMN</name>
        <dbReference type="ChEBI" id="CHEBI:58210"/>
        <note>ligand shared between dimeric partners</note>
    </ligand>
</feature>
<dbReference type="STRING" id="1280950.HJO_02155"/>
<comment type="cofactor">
    <cofactor evidence="8">
        <name>FMN</name>
        <dbReference type="ChEBI" id="CHEBI:58210"/>
    </cofactor>
    <text evidence="8">Binds 1 FMN per subunit.</text>
</comment>
<evidence type="ECO:0000259" key="9">
    <source>
        <dbReference type="Pfam" id="PF00881"/>
    </source>
</evidence>
<dbReference type="PANTHER" id="PTHR43821">
    <property type="entry name" value="NAD(P)H NITROREDUCTASE YDJA-RELATED"/>
    <property type="match status" value="1"/>
</dbReference>
<keyword evidence="6 7" id="KW-0520">NAD</keyword>
<comment type="similarity">
    <text evidence="1 7">Belongs to the nitroreductase family.</text>
</comment>
<evidence type="ECO:0000256" key="6">
    <source>
        <dbReference type="ARBA" id="ARBA00023027"/>
    </source>
</evidence>
<dbReference type="OrthoDB" id="9804207at2"/>
<dbReference type="SUPFAM" id="SSF55469">
    <property type="entry name" value="FMN-dependent nitroreductase-like"/>
    <property type="match status" value="1"/>
</dbReference>
<dbReference type="Gene3D" id="3.40.109.10">
    <property type="entry name" value="NADH Oxidase"/>
    <property type="match status" value="1"/>
</dbReference>
<evidence type="ECO:0000256" key="5">
    <source>
        <dbReference type="ARBA" id="ARBA00023002"/>
    </source>
</evidence>
<dbReference type="Pfam" id="PF00881">
    <property type="entry name" value="Nitroreductase"/>
    <property type="match status" value="1"/>
</dbReference>
<comment type="caution">
    <text evidence="10">The sequence shown here is derived from an EMBL/GenBank/DDBJ whole genome shotgun (WGS) entry which is preliminary data.</text>
</comment>
<dbReference type="CDD" id="cd02135">
    <property type="entry name" value="YdjA-like"/>
    <property type="match status" value="1"/>
</dbReference>
<dbReference type="eggNOG" id="COG0778">
    <property type="taxonomic scope" value="Bacteria"/>
</dbReference>
<feature type="domain" description="Nitroreductase" evidence="9">
    <location>
        <begin position="36"/>
        <end position="186"/>
    </location>
</feature>
<protein>
    <recommendedName>
        <fullName evidence="7">Putative NAD(P)H nitroreductase</fullName>
        <ecNumber evidence="7">1.-.-.-</ecNumber>
    </recommendedName>
</protein>
<keyword evidence="2 7" id="KW-0285">Flavoprotein</keyword>
<dbReference type="Proteomes" id="UP000025171">
    <property type="component" value="Unassembled WGS sequence"/>
</dbReference>
<organism evidence="10 11">
    <name type="scientific">Hyphomonas johnsonii MHS-2</name>
    <dbReference type="NCBI Taxonomy" id="1280950"/>
    <lineage>
        <taxon>Bacteria</taxon>
        <taxon>Pseudomonadati</taxon>
        <taxon>Pseudomonadota</taxon>
        <taxon>Alphaproteobacteria</taxon>
        <taxon>Hyphomonadales</taxon>
        <taxon>Hyphomonadaceae</taxon>
        <taxon>Hyphomonas</taxon>
    </lineage>
</organism>
<keyword evidence="4 7" id="KW-0521">NADP</keyword>
<feature type="binding site" description="in other chain" evidence="8">
    <location>
        <begin position="156"/>
        <end position="158"/>
    </location>
    <ligand>
        <name>FMN</name>
        <dbReference type="ChEBI" id="CHEBI:58210"/>
        <note>ligand shared between dimeric partners</note>
    </ligand>
</feature>
<dbReference type="InterPro" id="IPR029479">
    <property type="entry name" value="Nitroreductase"/>
</dbReference>
<keyword evidence="5 7" id="KW-0560">Oxidoreductase</keyword>
<dbReference type="AlphaFoldDB" id="A0A059FTW7"/>
<keyword evidence="11" id="KW-1185">Reference proteome</keyword>
<accession>A0A059FTW7</accession>
<dbReference type="PANTHER" id="PTHR43821:SF1">
    <property type="entry name" value="NAD(P)H NITROREDUCTASE YDJA-RELATED"/>
    <property type="match status" value="1"/>
</dbReference>
<evidence type="ECO:0000256" key="1">
    <source>
        <dbReference type="ARBA" id="ARBA00007118"/>
    </source>
</evidence>
<gene>
    <name evidence="10" type="ORF">HJO_02155</name>
</gene>
<proteinExistence type="inferred from homology"/>
<feature type="binding site" description="in other chain" evidence="8">
    <location>
        <begin position="31"/>
        <end position="33"/>
    </location>
    <ligand>
        <name>FMN</name>
        <dbReference type="ChEBI" id="CHEBI:58210"/>
        <note>ligand shared between dimeric partners</note>
    </ligand>
</feature>
<dbReference type="PATRIC" id="fig|1280950.3.peg.441"/>
<evidence type="ECO:0000313" key="11">
    <source>
        <dbReference type="Proteomes" id="UP000025171"/>
    </source>
</evidence>
<dbReference type="InterPro" id="IPR052530">
    <property type="entry name" value="NAD(P)H_nitroreductase"/>
</dbReference>
<evidence type="ECO:0000313" key="10">
    <source>
        <dbReference type="EMBL" id="KCZ94140.1"/>
    </source>
</evidence>
<dbReference type="EC" id="1.-.-.-" evidence="7"/>
<reference evidence="10 11" key="1">
    <citation type="journal article" date="2014" name="Antonie Van Leeuwenhoek">
        <title>Hyphomonas beringensis sp. nov. and Hyphomonas chukchiensis sp. nov., isolated from surface seawater of the Bering Sea and Chukchi Sea.</title>
        <authorList>
            <person name="Li C."/>
            <person name="Lai Q."/>
            <person name="Li G."/>
            <person name="Dong C."/>
            <person name="Wang J."/>
            <person name="Liao Y."/>
            <person name="Shao Z."/>
        </authorList>
    </citation>
    <scope>NUCLEOTIDE SEQUENCE [LARGE SCALE GENOMIC DNA]</scope>
    <source>
        <strain evidence="10 11">MHS-2</strain>
    </source>
</reference>
<evidence type="ECO:0000256" key="4">
    <source>
        <dbReference type="ARBA" id="ARBA00022857"/>
    </source>
</evidence>
<dbReference type="PIRSF" id="PIRSF000232">
    <property type="entry name" value="YdjA"/>
    <property type="match status" value="1"/>
</dbReference>
<dbReference type="EMBL" id="ARYK01000001">
    <property type="protein sequence ID" value="KCZ94140.1"/>
    <property type="molecule type" value="Genomic_DNA"/>
</dbReference>
<dbReference type="RefSeq" id="WP_035613062.1">
    <property type="nucleotide sequence ID" value="NZ_ARYK01000001.1"/>
</dbReference>
<dbReference type="InterPro" id="IPR000415">
    <property type="entry name" value="Nitroreductase-like"/>
</dbReference>
<evidence type="ECO:0000256" key="2">
    <source>
        <dbReference type="ARBA" id="ARBA00022630"/>
    </source>
</evidence>
<name>A0A059FTW7_9PROT</name>
<evidence type="ECO:0000256" key="3">
    <source>
        <dbReference type="ARBA" id="ARBA00022643"/>
    </source>
</evidence>
<keyword evidence="3 7" id="KW-0288">FMN</keyword>